<dbReference type="EMBL" id="SPVH01000002">
    <property type="protein sequence ID" value="TFW14522.1"/>
    <property type="molecule type" value="Genomic_DNA"/>
</dbReference>
<evidence type="ECO:0000313" key="2">
    <source>
        <dbReference type="Proteomes" id="UP000298216"/>
    </source>
</evidence>
<proteinExistence type="predicted"/>
<sequence length="263" mass="27554">MLGLFAAAAIAACSPPSGTSALLDRAERIIVIGELHGTTEAPQAVGEIACAATEKGPVIVALELEDTLQPTLNAFIAAPDEASALATLEGSSLLNRAVQDGRTSQALLALLNRVRELKAAGRDIGLHLFQPSSLTRGEGLDQAWYELNMGYLLGQARQKRPDARIIGLAGNIHARKTAFADYPDLGVPAAGHLPNRETLSLKIAQQGGFAWNCSRDECGVNPSIERYDAEARGVILAPLDDGGYDGVLALGPWTASPPIGGED</sequence>
<keyword evidence="2" id="KW-1185">Reference proteome</keyword>
<comment type="caution">
    <text evidence="1">The sequence shown here is derived from an EMBL/GenBank/DDBJ whole genome shotgun (WGS) entry which is preliminary data.</text>
</comment>
<reference evidence="1 2" key="1">
    <citation type="submission" date="2019-03" db="EMBL/GenBank/DDBJ databases">
        <title>Draft genome of Brevundimonas sp. a heavy metal resistant soil bacteria.</title>
        <authorList>
            <person name="Soto J."/>
        </authorList>
    </citation>
    <scope>NUCLEOTIDE SEQUENCE [LARGE SCALE GENOMIC DNA]</scope>
    <source>
        <strain evidence="1 2">B-10</strain>
    </source>
</reference>
<evidence type="ECO:0000313" key="1">
    <source>
        <dbReference type="EMBL" id="TFW14522.1"/>
    </source>
</evidence>
<name>A0A4Y9RZR8_9CAUL</name>
<dbReference type="OrthoDB" id="1409169at2"/>
<organism evidence="1 2">
    <name type="scientific">Brevundimonas intermedia</name>
    <dbReference type="NCBI Taxonomy" id="74315"/>
    <lineage>
        <taxon>Bacteria</taxon>
        <taxon>Pseudomonadati</taxon>
        <taxon>Pseudomonadota</taxon>
        <taxon>Alphaproteobacteria</taxon>
        <taxon>Caulobacterales</taxon>
        <taxon>Caulobacteraceae</taxon>
        <taxon>Brevundimonas</taxon>
    </lineage>
</organism>
<accession>A0A4Y9RZR8</accession>
<protein>
    <recommendedName>
        <fullName evidence="3">Haem-binding uptake Tiki superfamily ChaN domain-containing protein</fullName>
    </recommendedName>
</protein>
<gene>
    <name evidence="1" type="ORF">EGY25_04840</name>
</gene>
<dbReference type="AlphaFoldDB" id="A0A4Y9RZR8"/>
<evidence type="ECO:0008006" key="3">
    <source>
        <dbReference type="Google" id="ProtNLM"/>
    </source>
</evidence>
<dbReference type="Proteomes" id="UP000298216">
    <property type="component" value="Unassembled WGS sequence"/>
</dbReference>
<dbReference type="RefSeq" id="WP_135193907.1">
    <property type="nucleotide sequence ID" value="NZ_SPVH01000002.1"/>
</dbReference>